<comment type="caution">
    <text evidence="1">The sequence shown here is derived from an EMBL/GenBank/DDBJ whole genome shotgun (WGS) entry which is preliminary data.</text>
</comment>
<protein>
    <submittedName>
        <fullName evidence="1">Uncharacterized protein</fullName>
    </submittedName>
</protein>
<organism evidence="1 2">
    <name type="scientific">Neobittarella massiliensis</name>
    <name type="common">ex Bilen et al. 2018</name>
    <dbReference type="NCBI Taxonomy" id="2041842"/>
    <lineage>
        <taxon>Bacteria</taxon>
        <taxon>Bacillati</taxon>
        <taxon>Bacillota</taxon>
        <taxon>Clostridia</taxon>
        <taxon>Eubacteriales</taxon>
        <taxon>Oscillospiraceae</taxon>
        <taxon>Neobittarella (ex Bilen et al. 2018)</taxon>
    </lineage>
</organism>
<sequence>MCDHCLQIHLAENISTPLEYEKIVVYLEKMIDMYDFIFTDGNCELGKHKNKDGRWIDDIIFHTIKCPKCGQEFTCSVNTYRGGGSFRKGR</sequence>
<reference evidence="1" key="1">
    <citation type="submission" date="2020-08" db="EMBL/GenBank/DDBJ databases">
        <authorList>
            <person name="Liu C."/>
            <person name="Sun Q."/>
        </authorList>
    </citation>
    <scope>NUCLEOTIDE SEQUENCE</scope>
    <source>
        <strain evidence="1">NSJ-65</strain>
    </source>
</reference>
<dbReference type="EMBL" id="JACOGI010000005">
    <property type="protein sequence ID" value="MBC3517358.1"/>
    <property type="molecule type" value="Genomic_DNA"/>
</dbReference>
<name>A0A8J6IRS7_9FIRM</name>
<gene>
    <name evidence="1" type="ORF">H8K20_13295</name>
</gene>
<dbReference type="Proteomes" id="UP000597668">
    <property type="component" value="Unassembled WGS sequence"/>
</dbReference>
<evidence type="ECO:0000313" key="1">
    <source>
        <dbReference type="EMBL" id="MBC3517358.1"/>
    </source>
</evidence>
<evidence type="ECO:0000313" key="2">
    <source>
        <dbReference type="Proteomes" id="UP000597668"/>
    </source>
</evidence>
<keyword evidence="2" id="KW-1185">Reference proteome</keyword>
<accession>A0A8J6IRS7</accession>
<dbReference type="AlphaFoldDB" id="A0A8J6IRS7"/>
<proteinExistence type="predicted"/>